<dbReference type="RefSeq" id="WP_117353678.1">
    <property type="nucleotide sequence ID" value="NZ_CP020084.1"/>
</dbReference>
<evidence type="ECO:0000313" key="2">
    <source>
        <dbReference type="Proteomes" id="UP000258016"/>
    </source>
</evidence>
<proteinExistence type="predicted"/>
<keyword evidence="1" id="KW-0614">Plasmid</keyword>
<sequence>MFSIDDVDALWDHIGYVALYAPDEFPEEDFLAADQQMNLERAFEMLRQGLTIAYPESSFFERKLKLNDILDQSYEAYKAGDGDLGSKLLHVFQDGIFKAE</sequence>
<dbReference type="GeneID" id="303487669"/>
<accession>A0ABN5BD99</accession>
<organism evidence="1 2">
    <name type="scientific">Blastomonas fulva</name>
    <dbReference type="NCBI Taxonomy" id="1550728"/>
    <lineage>
        <taxon>Bacteria</taxon>
        <taxon>Pseudomonadati</taxon>
        <taxon>Pseudomonadota</taxon>
        <taxon>Alphaproteobacteria</taxon>
        <taxon>Sphingomonadales</taxon>
        <taxon>Sphingomonadaceae</taxon>
        <taxon>Blastomonas</taxon>
    </lineage>
</organism>
<geneLocation type="plasmid" evidence="1 2">
    <name>unnamed</name>
</geneLocation>
<keyword evidence="2" id="KW-1185">Reference proteome</keyword>
<gene>
    <name evidence="1" type="ORF">B5J99_18935</name>
</gene>
<dbReference type="EMBL" id="CP020084">
    <property type="protein sequence ID" value="ASR53710.1"/>
    <property type="molecule type" value="Genomic_DNA"/>
</dbReference>
<dbReference type="Proteomes" id="UP000258016">
    <property type="component" value="Plasmid unnamed"/>
</dbReference>
<protein>
    <submittedName>
        <fullName evidence="1">Uncharacterized protein</fullName>
    </submittedName>
</protein>
<evidence type="ECO:0000313" key="1">
    <source>
        <dbReference type="EMBL" id="ASR53710.1"/>
    </source>
</evidence>
<reference evidence="1 2" key="1">
    <citation type="submission" date="2017-03" db="EMBL/GenBank/DDBJ databases">
        <title>Complete genome sequence of Blastomonas fulva degrading microcsystin LR.</title>
        <authorList>
            <person name="Lee H.-g."/>
            <person name="Jin L."/>
            <person name="oh H.-M."/>
        </authorList>
    </citation>
    <scope>NUCLEOTIDE SEQUENCE [LARGE SCALE GENOMIC DNA]</scope>
    <source>
        <strain evidence="1 2">T2</strain>
        <plasmid evidence="1 2">unnamed</plasmid>
    </source>
</reference>
<name>A0ABN5BD99_9SPHN</name>